<dbReference type="InterPro" id="IPR010376">
    <property type="entry name" value="GBBH-like_N"/>
</dbReference>
<sequence>MMSDEEVVPIEMRAPEGARVMEIDWSDGTSTRHPHVVLRGFCPCAHCQGHQGPIQWAGDFEGASLDITSIEEVGSYAVRIAWGDGHATGIYTWRHLRALGPLGEGSLDDARNARFGR</sequence>
<evidence type="ECO:0000256" key="1">
    <source>
        <dbReference type="ARBA" id="ARBA00022723"/>
    </source>
</evidence>
<dbReference type="Pfam" id="PF06155">
    <property type="entry name" value="GBBH-like_N"/>
    <property type="match status" value="1"/>
</dbReference>
<evidence type="ECO:0000313" key="5">
    <source>
        <dbReference type="Proteomes" id="UP000034883"/>
    </source>
</evidence>
<dbReference type="PANTHER" id="PTHR35303:SF5">
    <property type="entry name" value="OS02G0197800 PROTEIN"/>
    <property type="match status" value="1"/>
</dbReference>
<organism evidence="4 5">
    <name type="scientific">Sandaracinus amylolyticus</name>
    <dbReference type="NCBI Taxonomy" id="927083"/>
    <lineage>
        <taxon>Bacteria</taxon>
        <taxon>Pseudomonadati</taxon>
        <taxon>Myxococcota</taxon>
        <taxon>Polyangia</taxon>
        <taxon>Polyangiales</taxon>
        <taxon>Sandaracinaceae</taxon>
        <taxon>Sandaracinus</taxon>
    </lineage>
</organism>
<dbReference type="PANTHER" id="PTHR35303">
    <property type="entry name" value="OS02G0197800 PROTEIN"/>
    <property type="match status" value="1"/>
</dbReference>
<accession>A0A0F6YKU5</accession>
<evidence type="ECO:0000259" key="3">
    <source>
        <dbReference type="Pfam" id="PF06155"/>
    </source>
</evidence>
<keyword evidence="2" id="KW-0408">Iron</keyword>
<evidence type="ECO:0000313" key="4">
    <source>
        <dbReference type="EMBL" id="AKF08572.1"/>
    </source>
</evidence>
<evidence type="ECO:0000256" key="2">
    <source>
        <dbReference type="ARBA" id="ARBA00023004"/>
    </source>
</evidence>
<reference evidence="4 5" key="1">
    <citation type="submission" date="2015-03" db="EMBL/GenBank/DDBJ databases">
        <title>Genome assembly of Sandaracinus amylolyticus DSM 53668.</title>
        <authorList>
            <person name="Sharma G."/>
            <person name="Subramanian S."/>
        </authorList>
    </citation>
    <scope>NUCLEOTIDE SEQUENCE [LARGE SCALE GENOMIC DNA]</scope>
    <source>
        <strain evidence="4 5">DSM 53668</strain>
    </source>
</reference>
<dbReference type="Proteomes" id="UP000034883">
    <property type="component" value="Chromosome"/>
</dbReference>
<dbReference type="Gene3D" id="3.30.2020.30">
    <property type="match status" value="1"/>
</dbReference>
<name>A0A0F6YKU5_9BACT</name>
<protein>
    <recommendedName>
        <fullName evidence="3">Gamma-butyrobetaine hydroxylase-like N-terminal domain-containing protein</fullName>
    </recommendedName>
</protein>
<dbReference type="STRING" id="927083.DB32_005721"/>
<keyword evidence="5" id="KW-1185">Reference proteome</keyword>
<gene>
    <name evidence="4" type="ORF">DB32_005721</name>
</gene>
<feature type="domain" description="Gamma-butyrobetaine hydroxylase-like N-terminal" evidence="3">
    <location>
        <begin position="16"/>
        <end position="97"/>
    </location>
</feature>
<dbReference type="EMBL" id="CP011125">
    <property type="protein sequence ID" value="AKF08572.1"/>
    <property type="molecule type" value="Genomic_DNA"/>
</dbReference>
<dbReference type="InterPro" id="IPR038492">
    <property type="entry name" value="GBBH-like_N_sf"/>
</dbReference>
<proteinExistence type="predicted"/>
<dbReference type="GO" id="GO:0046872">
    <property type="term" value="F:metal ion binding"/>
    <property type="evidence" value="ECO:0007669"/>
    <property type="project" value="UniProtKB-KW"/>
</dbReference>
<dbReference type="KEGG" id="samy:DB32_005721"/>
<keyword evidence="1" id="KW-0479">Metal-binding</keyword>
<dbReference type="AlphaFoldDB" id="A0A0F6YKU5"/>